<proteinExistence type="inferred from homology"/>
<dbReference type="Pfam" id="PF10181">
    <property type="entry name" value="PIG-H"/>
    <property type="match status" value="1"/>
</dbReference>
<feature type="compositionally biased region" description="Basic and acidic residues" evidence="3">
    <location>
        <begin position="531"/>
        <end position="548"/>
    </location>
</feature>
<feature type="compositionally biased region" description="Pro residues" evidence="3">
    <location>
        <begin position="378"/>
        <end position="389"/>
    </location>
</feature>
<evidence type="ECO:0000313" key="5">
    <source>
        <dbReference type="EMBL" id="CEM55246.1"/>
    </source>
</evidence>
<dbReference type="UniPathway" id="UPA00196"/>
<reference evidence="5" key="1">
    <citation type="submission" date="2014-11" db="EMBL/GenBank/DDBJ databases">
        <authorList>
            <person name="Otto D Thomas"/>
            <person name="Naeem Raeece"/>
        </authorList>
    </citation>
    <scope>NUCLEOTIDE SEQUENCE</scope>
</reference>
<evidence type="ECO:0000256" key="1">
    <source>
        <dbReference type="ARBA" id="ARBA00004687"/>
    </source>
</evidence>
<feature type="compositionally biased region" description="Pro residues" evidence="3">
    <location>
        <begin position="355"/>
        <end position="367"/>
    </location>
</feature>
<protein>
    <recommendedName>
        <fullName evidence="4">Phosphatidylinositol N-acetylglucosaminyltransferase subunit H conserved domain-containing protein</fullName>
    </recommendedName>
</protein>
<evidence type="ECO:0000256" key="2">
    <source>
        <dbReference type="ARBA" id="ARBA00009610"/>
    </source>
</evidence>
<feature type="compositionally biased region" description="Basic and acidic residues" evidence="3">
    <location>
        <begin position="424"/>
        <end position="442"/>
    </location>
</feature>
<dbReference type="PANTHER" id="PTHR15231:SF1">
    <property type="entry name" value="PHOSPHATIDYLINOSITOL N-ACETYLGLUCOSAMINYLTRANSFERASE SUBUNIT H"/>
    <property type="match status" value="1"/>
</dbReference>
<feature type="domain" description="Phosphatidylinositol N-acetylglucosaminyltransferase subunit H conserved" evidence="4">
    <location>
        <begin position="81"/>
        <end position="144"/>
    </location>
</feature>
<dbReference type="GO" id="GO:0006506">
    <property type="term" value="P:GPI anchor biosynthetic process"/>
    <property type="evidence" value="ECO:0007669"/>
    <property type="project" value="UniProtKB-UniPathway"/>
</dbReference>
<dbReference type="InterPro" id="IPR019328">
    <property type="entry name" value="PIGH-H_dom"/>
</dbReference>
<evidence type="ECO:0000259" key="4">
    <source>
        <dbReference type="Pfam" id="PF10181"/>
    </source>
</evidence>
<accession>A0A0G4IDT8</accession>
<feature type="compositionally biased region" description="Low complexity" evidence="3">
    <location>
        <begin position="368"/>
        <end position="377"/>
    </location>
</feature>
<gene>
    <name evidence="5" type="ORF">Cvel_13384</name>
</gene>
<evidence type="ECO:0000256" key="3">
    <source>
        <dbReference type="SAM" id="MobiDB-lite"/>
    </source>
</evidence>
<name>A0A0G4IDT8_9ALVE</name>
<dbReference type="InterPro" id="IPR044215">
    <property type="entry name" value="PIG-H"/>
</dbReference>
<feature type="compositionally biased region" description="Basic and acidic residues" evidence="3">
    <location>
        <begin position="464"/>
        <end position="481"/>
    </location>
</feature>
<organism evidence="5">
    <name type="scientific">Chromera velia CCMP2878</name>
    <dbReference type="NCBI Taxonomy" id="1169474"/>
    <lineage>
        <taxon>Eukaryota</taxon>
        <taxon>Sar</taxon>
        <taxon>Alveolata</taxon>
        <taxon>Colpodellida</taxon>
        <taxon>Chromeraceae</taxon>
        <taxon>Chromera</taxon>
    </lineage>
</organism>
<feature type="compositionally biased region" description="Basic and acidic residues" evidence="3">
    <location>
        <begin position="494"/>
        <end position="506"/>
    </location>
</feature>
<dbReference type="EMBL" id="CDMZ01005856">
    <property type="protein sequence ID" value="CEM55246.1"/>
    <property type="molecule type" value="Genomic_DNA"/>
</dbReference>
<comment type="pathway">
    <text evidence="1">Glycolipid biosynthesis; glycosylphosphatidylinositol-anchor biosynthesis.</text>
</comment>
<feature type="region of interest" description="Disordered" evidence="3">
    <location>
        <begin position="332"/>
        <end position="572"/>
    </location>
</feature>
<comment type="similarity">
    <text evidence="2">Belongs to the PIGH family.</text>
</comment>
<feature type="compositionally biased region" description="Polar residues" evidence="3">
    <location>
        <begin position="550"/>
        <end position="563"/>
    </location>
</feature>
<sequence length="572" mass="59951">MVKTSFHVRSFGREVTEFKQVREDPVFSNGDALSLWVLCAAIVLVLAVPSSRSWSVPSLGLFVVLSAVRGLTKVELVKEESLTVIDGLGVQLQTTFLSGKEKSLFVDAEKIEEVVVNEGILAADIIFFLGITVRNQKNVVVPFQSLMPRLPVLLRVWAAVRSSLSLSIVQQTPALSSCYPDISQDPHSKRNSTAMRGGALQAGSRSAFQGLAIAPGCRVYLQSAATGGEPSNTDEGGSPVPDEIVCDLDALCPLPPLTPPRASALPRDHADTLAFRGQQLTLERVAQMVSVPPSPALIGLQPLTSAQGSRPLLPIARSAPLLCSAPGGPAGEGVPAFDSGGGRGGVPASSSAAPPSRPPGPPPPASSLPPLLYSPVRAQPPPHHNPPPGSLHGGQESTSAVELRAGPPARGEGETETEGGAQSPEERERKREEGQQQRDGKDSQSGIGATSAFDMPVSGNPHSLGERLDLNDGGGSERRNLEGQVVEVEEGEEREGSHGVETKHGGSEGIVYRHQVAREARGNGSGSVKQPSRDRGESPPEDGKDKVGGENQNGVVTEHTSPSKVLPAEDFG</sequence>
<dbReference type="PANTHER" id="PTHR15231">
    <property type="entry name" value="PHOSPHATIDYLINOSITOL N-ACETYLGLUCOSAMINYLTRANSFERASE SUBUNIT H"/>
    <property type="match status" value="1"/>
</dbReference>
<dbReference type="AlphaFoldDB" id="A0A0G4IDT8"/>
<dbReference type="GO" id="GO:0000506">
    <property type="term" value="C:glycosylphosphatidylinositol-N-acetylglucosaminyltransferase (GPI-GnT) complex"/>
    <property type="evidence" value="ECO:0007669"/>
    <property type="project" value="InterPro"/>
</dbReference>
<dbReference type="VEuPathDB" id="CryptoDB:Cvel_13384"/>